<name>A0A1G2LHG1_9BACT</name>
<dbReference type="Proteomes" id="UP000179052">
    <property type="component" value="Unassembled WGS sequence"/>
</dbReference>
<gene>
    <name evidence="1" type="ORF">A3H71_03250</name>
</gene>
<dbReference type="SUPFAM" id="SSF53474">
    <property type="entry name" value="alpha/beta-Hydrolases"/>
    <property type="match status" value="1"/>
</dbReference>
<evidence type="ECO:0000313" key="1">
    <source>
        <dbReference type="EMBL" id="OHA11040.1"/>
    </source>
</evidence>
<comment type="caution">
    <text evidence="1">The sequence shown here is derived from an EMBL/GenBank/DDBJ whole genome shotgun (WGS) entry which is preliminary data.</text>
</comment>
<evidence type="ECO:0000313" key="2">
    <source>
        <dbReference type="Proteomes" id="UP000179052"/>
    </source>
</evidence>
<organism evidence="1 2">
    <name type="scientific">Candidatus Sungbacteria bacterium RIFCSPLOWO2_02_FULL_48_13b</name>
    <dbReference type="NCBI Taxonomy" id="1802283"/>
    <lineage>
        <taxon>Bacteria</taxon>
        <taxon>Candidatus Sungiibacteriota</taxon>
    </lineage>
</organism>
<dbReference type="AlphaFoldDB" id="A0A1G2LHG1"/>
<dbReference type="EMBL" id="MHQV01000015">
    <property type="protein sequence ID" value="OHA11040.1"/>
    <property type="molecule type" value="Genomic_DNA"/>
</dbReference>
<sequence length="103" mass="11791">MFGVKKSAPDPVTLPLPLTPLPFEDGEKYNAFRDLQSCKKPKLFFYGTEDVMVVPEAVKKAYQVAAEPKMIHELNSEHDYRLHPEIIEEVNKVVGLFLDKYPL</sequence>
<proteinExistence type="predicted"/>
<dbReference type="Gene3D" id="3.40.50.1820">
    <property type="entry name" value="alpha/beta hydrolase"/>
    <property type="match status" value="1"/>
</dbReference>
<accession>A0A1G2LHG1</accession>
<evidence type="ECO:0008006" key="3">
    <source>
        <dbReference type="Google" id="ProtNLM"/>
    </source>
</evidence>
<protein>
    <recommendedName>
        <fullName evidence="3">Peptidase S9 prolyl oligopeptidase catalytic domain-containing protein</fullName>
    </recommendedName>
</protein>
<dbReference type="InterPro" id="IPR029058">
    <property type="entry name" value="AB_hydrolase_fold"/>
</dbReference>
<reference evidence="1 2" key="1">
    <citation type="journal article" date="2016" name="Nat. Commun.">
        <title>Thousands of microbial genomes shed light on interconnected biogeochemical processes in an aquifer system.</title>
        <authorList>
            <person name="Anantharaman K."/>
            <person name="Brown C.T."/>
            <person name="Hug L.A."/>
            <person name="Sharon I."/>
            <person name="Castelle C.J."/>
            <person name="Probst A.J."/>
            <person name="Thomas B.C."/>
            <person name="Singh A."/>
            <person name="Wilkins M.J."/>
            <person name="Karaoz U."/>
            <person name="Brodie E.L."/>
            <person name="Williams K.H."/>
            <person name="Hubbard S.S."/>
            <person name="Banfield J.F."/>
        </authorList>
    </citation>
    <scope>NUCLEOTIDE SEQUENCE [LARGE SCALE GENOMIC DNA]</scope>
</reference>